<dbReference type="EMBL" id="CANTUO010000006">
    <property type="protein sequence ID" value="CAI5760282.1"/>
    <property type="molecule type" value="Genomic_DNA"/>
</dbReference>
<reference evidence="1" key="1">
    <citation type="submission" date="2022-12" db="EMBL/GenBank/DDBJ databases">
        <authorList>
            <person name="Brejova B."/>
        </authorList>
    </citation>
    <scope>NUCLEOTIDE SEQUENCE</scope>
</reference>
<sequence length="507" mass="59763">MYGRARIRSTAILLTRLYSLNNILNDTRITIPLIKQLLPAYKSLSTKEKRQLIEKNENFLNLKFKMMINDSSPEIFKFIVDNYKILNNELVELYIFNLIYQFDLKPVNLLLHKLLSCDFKISNEIWCYYLNQVLLHNDHLGAMLIYHEIIDNWKFYTQDITNYLPMNDQISFLITPSNLEQFGVIFKNNNDIARIKGLLSYFKRFYSFHKLNQSYKNLLILLIETHSRLDNYEEAILSLNKLCYLISDKTPNKNYHSRNNINWRVLNIKTNQFKLDDFEEFNLDIHQNLICNILKLDKYNPIIQRNVYKSPNKSPIPFIASTISISDLPEFEFLLSKKIQDISNKEDLLNKLIDISQSSHYSINLFIISSLCKLKKFDIILQFIKHISIRNGIDHSKLVKHQSFINIFQCMANSLQDNIDPDIITLSTEIFNQHKILNSGSINLKVLKSYIKVLLYSNNQEEIIKSLQSLTTYKSKQSKLLILNDKLYDNYKNLKLNNTYDSLVTCI</sequence>
<name>A0A9W4XNC1_9ASCO</name>
<keyword evidence="2" id="KW-1185">Reference proteome</keyword>
<evidence type="ECO:0000313" key="1">
    <source>
        <dbReference type="EMBL" id="CAI5760282.1"/>
    </source>
</evidence>
<proteinExistence type="predicted"/>
<dbReference type="OrthoDB" id="4093324at2759"/>
<gene>
    <name evidence="1" type="ORF">CANVERA_P4792</name>
</gene>
<protein>
    <submittedName>
        <fullName evidence="1">Uncharacterized protein</fullName>
    </submittedName>
</protein>
<dbReference type="Proteomes" id="UP001152885">
    <property type="component" value="Unassembled WGS sequence"/>
</dbReference>
<organism evidence="1 2">
    <name type="scientific">Candida verbasci</name>
    <dbReference type="NCBI Taxonomy" id="1227364"/>
    <lineage>
        <taxon>Eukaryota</taxon>
        <taxon>Fungi</taxon>
        <taxon>Dikarya</taxon>
        <taxon>Ascomycota</taxon>
        <taxon>Saccharomycotina</taxon>
        <taxon>Pichiomycetes</taxon>
        <taxon>Debaryomycetaceae</taxon>
        <taxon>Candida/Lodderomyces clade</taxon>
        <taxon>Candida</taxon>
    </lineage>
</organism>
<accession>A0A9W4XNC1</accession>
<evidence type="ECO:0000313" key="2">
    <source>
        <dbReference type="Proteomes" id="UP001152885"/>
    </source>
</evidence>
<comment type="caution">
    <text evidence="1">The sequence shown here is derived from an EMBL/GenBank/DDBJ whole genome shotgun (WGS) entry which is preliminary data.</text>
</comment>
<dbReference type="AlphaFoldDB" id="A0A9W4XNC1"/>